<keyword evidence="2" id="KW-1185">Reference proteome</keyword>
<organism evidence="1 2">
    <name type="scientific">Nonomuraea roseoviolacea subsp. carminata</name>
    <dbReference type="NCBI Taxonomy" id="160689"/>
    <lineage>
        <taxon>Bacteria</taxon>
        <taxon>Bacillati</taxon>
        <taxon>Actinomycetota</taxon>
        <taxon>Actinomycetes</taxon>
        <taxon>Streptosporangiales</taxon>
        <taxon>Streptosporangiaceae</taxon>
        <taxon>Nonomuraea</taxon>
    </lineage>
</organism>
<name>A0ABT1K9D7_9ACTN</name>
<sequence length="96" mass="9980">MTALRIPSLSTEYVKVPITGPATLTSLPVQMAIVPDGQDPAGGDWKTAEWIGTDAAVLIGPATALPLTKGGTYGIWVKITSAPEIPVLGPYSLYVT</sequence>
<protein>
    <submittedName>
        <fullName evidence="1">Uncharacterized protein</fullName>
    </submittedName>
</protein>
<evidence type="ECO:0000313" key="2">
    <source>
        <dbReference type="Proteomes" id="UP001320766"/>
    </source>
</evidence>
<dbReference type="RefSeq" id="WP_253776194.1">
    <property type="nucleotide sequence ID" value="NZ_BAAAVE010000017.1"/>
</dbReference>
<dbReference type="EMBL" id="JAMZEC010000001">
    <property type="protein sequence ID" value="MCP2350633.1"/>
    <property type="molecule type" value="Genomic_DNA"/>
</dbReference>
<reference evidence="1 2" key="1">
    <citation type="submission" date="2022-06" db="EMBL/GenBank/DDBJ databases">
        <title>Sequencing the genomes of 1000 actinobacteria strains.</title>
        <authorList>
            <person name="Klenk H.-P."/>
        </authorList>
    </citation>
    <scope>NUCLEOTIDE SEQUENCE [LARGE SCALE GENOMIC DNA]</scope>
    <source>
        <strain evidence="1 2">DSM 44170</strain>
    </source>
</reference>
<comment type="caution">
    <text evidence="1">The sequence shown here is derived from an EMBL/GenBank/DDBJ whole genome shotgun (WGS) entry which is preliminary data.</text>
</comment>
<dbReference type="Proteomes" id="UP001320766">
    <property type="component" value="Unassembled WGS sequence"/>
</dbReference>
<accession>A0ABT1K9D7</accession>
<proteinExistence type="predicted"/>
<gene>
    <name evidence="1" type="ORF">HD595_006755</name>
</gene>
<evidence type="ECO:0000313" key="1">
    <source>
        <dbReference type="EMBL" id="MCP2350633.1"/>
    </source>
</evidence>